<dbReference type="Gene3D" id="3.30.70.1350">
    <property type="entry name" value="Cation efflux protein, cytoplasmic domain"/>
    <property type="match status" value="1"/>
</dbReference>
<feature type="non-terminal residue" evidence="10">
    <location>
        <position position="1"/>
    </location>
</feature>
<evidence type="ECO:0000256" key="7">
    <source>
        <dbReference type="SAM" id="Phobius"/>
    </source>
</evidence>
<dbReference type="GO" id="GO:0015093">
    <property type="term" value="F:ferrous iron transmembrane transporter activity"/>
    <property type="evidence" value="ECO:0007669"/>
    <property type="project" value="TreeGrafter"/>
</dbReference>
<dbReference type="Pfam" id="PF01545">
    <property type="entry name" value="Cation_efflux"/>
    <property type="match status" value="1"/>
</dbReference>
<sequence>NKLPNRTMYVKQTRLKRLLPQPSWVISLKWYTLKNSIGVGMSPEKRATIIASIVATCLTLLKFIIGIASGSVAVLASAIDSLLDTLISIFNFFAIKKSEEKATKEFQYGKGKVQAIAAVIEGTIITLSGLYIMYEAVQKAIHGNETTLLTPAIVVMLISIVVTFALVRYLLAVAKKTDNLVIKSDALHYQTDLWANSAVLLALAIVYFTGLEIVDAIFGFAIGIYIIYSAYEIIVEGIEILLDKALDDEIIAKIHHILEAEEEVTSYHWLKTRTDGSTNFVEFHLVFYPKMYLIDAHRISDSVEEKIRALDCKKSWLIIPHYDPYNDVFTNDEYEQASKSVCKD</sequence>
<dbReference type="InterPro" id="IPR036837">
    <property type="entry name" value="Cation_efflux_CTD_sf"/>
</dbReference>
<dbReference type="GO" id="GO:0005886">
    <property type="term" value="C:plasma membrane"/>
    <property type="evidence" value="ECO:0007669"/>
    <property type="project" value="TreeGrafter"/>
</dbReference>
<dbReference type="GO" id="GO:0006882">
    <property type="term" value="P:intracellular zinc ion homeostasis"/>
    <property type="evidence" value="ECO:0007669"/>
    <property type="project" value="TreeGrafter"/>
</dbReference>
<keyword evidence="4 7" id="KW-0812">Transmembrane</keyword>
<evidence type="ECO:0000256" key="5">
    <source>
        <dbReference type="ARBA" id="ARBA00022989"/>
    </source>
</evidence>
<gene>
    <name evidence="10" type="ORF">HELGO_WM5021</name>
</gene>
<dbReference type="SUPFAM" id="SSF161111">
    <property type="entry name" value="Cation efflux protein transmembrane domain-like"/>
    <property type="match status" value="1"/>
</dbReference>
<feature type="transmembrane region" description="Helical" evidence="7">
    <location>
        <begin position="146"/>
        <end position="172"/>
    </location>
</feature>
<dbReference type="InterPro" id="IPR027470">
    <property type="entry name" value="Cation_efflux_CTD"/>
</dbReference>
<feature type="domain" description="Cation efflux protein transmembrane" evidence="8">
    <location>
        <begin position="49"/>
        <end position="242"/>
    </location>
</feature>
<feature type="transmembrane region" description="Helical" evidence="7">
    <location>
        <begin position="74"/>
        <end position="94"/>
    </location>
</feature>
<keyword evidence="5 7" id="KW-1133">Transmembrane helix</keyword>
<proteinExistence type="inferred from homology"/>
<dbReference type="PANTHER" id="PTHR43840:SF15">
    <property type="entry name" value="MITOCHONDRIAL METAL TRANSPORTER 1-RELATED"/>
    <property type="match status" value="1"/>
</dbReference>
<dbReference type="GO" id="GO:0015086">
    <property type="term" value="F:cadmium ion transmembrane transporter activity"/>
    <property type="evidence" value="ECO:0007669"/>
    <property type="project" value="TreeGrafter"/>
</dbReference>
<feature type="transmembrane region" description="Helical" evidence="7">
    <location>
        <begin position="47"/>
        <end position="68"/>
    </location>
</feature>
<protein>
    <submittedName>
        <fullName evidence="10">Cobalt-zinc-cadmium resistance protein</fullName>
    </submittedName>
</protein>
<evidence type="ECO:0000256" key="3">
    <source>
        <dbReference type="ARBA" id="ARBA00022448"/>
    </source>
</evidence>
<organism evidence="10">
    <name type="scientific">uncultured Sulfurovum sp</name>
    <dbReference type="NCBI Taxonomy" id="269237"/>
    <lineage>
        <taxon>Bacteria</taxon>
        <taxon>Pseudomonadati</taxon>
        <taxon>Campylobacterota</taxon>
        <taxon>Epsilonproteobacteria</taxon>
        <taxon>Campylobacterales</taxon>
        <taxon>Sulfurovaceae</taxon>
        <taxon>Sulfurovum</taxon>
        <taxon>environmental samples</taxon>
    </lineage>
</organism>
<evidence type="ECO:0000259" key="9">
    <source>
        <dbReference type="Pfam" id="PF16916"/>
    </source>
</evidence>
<dbReference type="Pfam" id="PF16916">
    <property type="entry name" value="ZT_dimer"/>
    <property type="match status" value="1"/>
</dbReference>
<dbReference type="EMBL" id="CACVAU010000058">
    <property type="protein sequence ID" value="CAA6819813.1"/>
    <property type="molecule type" value="Genomic_DNA"/>
</dbReference>
<feature type="domain" description="Cation efflux protein cytoplasmic" evidence="9">
    <location>
        <begin position="246"/>
        <end position="310"/>
    </location>
</feature>
<dbReference type="SUPFAM" id="SSF160240">
    <property type="entry name" value="Cation efflux protein cytoplasmic domain-like"/>
    <property type="match status" value="1"/>
</dbReference>
<reference evidence="10" key="1">
    <citation type="submission" date="2020-01" db="EMBL/GenBank/DDBJ databases">
        <authorList>
            <person name="Meier V. D."/>
            <person name="Meier V D."/>
        </authorList>
    </citation>
    <scope>NUCLEOTIDE SEQUENCE</scope>
    <source>
        <strain evidence="10">HLG_WM_MAG_05</strain>
    </source>
</reference>
<dbReference type="NCBIfam" id="TIGR01297">
    <property type="entry name" value="CDF"/>
    <property type="match status" value="1"/>
</dbReference>
<dbReference type="Gene3D" id="1.20.1510.10">
    <property type="entry name" value="Cation efflux protein transmembrane domain"/>
    <property type="match status" value="1"/>
</dbReference>
<feature type="transmembrane region" description="Helical" evidence="7">
    <location>
        <begin position="115"/>
        <end position="134"/>
    </location>
</feature>
<comment type="similarity">
    <text evidence="2">Belongs to the cation diffusion facilitator (CDF) transporter (TC 2.A.4) family.</text>
</comment>
<evidence type="ECO:0000313" key="10">
    <source>
        <dbReference type="EMBL" id="CAA6819813.1"/>
    </source>
</evidence>
<dbReference type="InterPro" id="IPR058533">
    <property type="entry name" value="Cation_efflux_TM"/>
</dbReference>
<feature type="transmembrane region" description="Helical" evidence="7">
    <location>
        <begin position="216"/>
        <end position="234"/>
    </location>
</feature>
<dbReference type="InterPro" id="IPR027469">
    <property type="entry name" value="Cation_efflux_TMD_sf"/>
</dbReference>
<name>A0A6S6TUE3_9BACT</name>
<evidence type="ECO:0000259" key="8">
    <source>
        <dbReference type="Pfam" id="PF01545"/>
    </source>
</evidence>
<evidence type="ECO:0000256" key="6">
    <source>
        <dbReference type="ARBA" id="ARBA00023136"/>
    </source>
</evidence>
<dbReference type="PANTHER" id="PTHR43840">
    <property type="entry name" value="MITOCHONDRIAL METAL TRANSPORTER 1-RELATED"/>
    <property type="match status" value="1"/>
</dbReference>
<dbReference type="InterPro" id="IPR050291">
    <property type="entry name" value="CDF_Transporter"/>
</dbReference>
<dbReference type="AlphaFoldDB" id="A0A6S6TUE3"/>
<keyword evidence="3" id="KW-0813">Transport</keyword>
<feature type="transmembrane region" description="Helical" evidence="7">
    <location>
        <begin position="193"/>
        <end position="210"/>
    </location>
</feature>
<dbReference type="GO" id="GO:0015341">
    <property type="term" value="F:zinc efflux antiporter activity"/>
    <property type="evidence" value="ECO:0007669"/>
    <property type="project" value="TreeGrafter"/>
</dbReference>
<evidence type="ECO:0000256" key="4">
    <source>
        <dbReference type="ARBA" id="ARBA00022692"/>
    </source>
</evidence>
<accession>A0A6S6TUE3</accession>
<comment type="subcellular location">
    <subcellularLocation>
        <location evidence="1">Membrane</location>
        <topology evidence="1">Multi-pass membrane protein</topology>
    </subcellularLocation>
</comment>
<evidence type="ECO:0000256" key="1">
    <source>
        <dbReference type="ARBA" id="ARBA00004141"/>
    </source>
</evidence>
<keyword evidence="6 7" id="KW-0472">Membrane</keyword>
<evidence type="ECO:0000256" key="2">
    <source>
        <dbReference type="ARBA" id="ARBA00008114"/>
    </source>
</evidence>
<dbReference type="InterPro" id="IPR002524">
    <property type="entry name" value="Cation_efflux"/>
</dbReference>